<proteinExistence type="inferred from homology"/>
<evidence type="ECO:0000256" key="3">
    <source>
        <dbReference type="ARBA" id="ARBA00022692"/>
    </source>
</evidence>
<keyword evidence="3 6" id="KW-0812">Transmembrane</keyword>
<keyword evidence="8" id="KW-1185">Reference proteome</keyword>
<feature type="transmembrane region" description="Helical" evidence="6">
    <location>
        <begin position="6"/>
        <end position="29"/>
    </location>
</feature>
<feature type="transmembrane region" description="Helical" evidence="6">
    <location>
        <begin position="68"/>
        <end position="86"/>
    </location>
</feature>
<protein>
    <submittedName>
        <fullName evidence="7">TerC family protein</fullName>
    </submittedName>
</protein>
<name>A0ABV1KWL7_9BACL</name>
<feature type="transmembrane region" description="Helical" evidence="6">
    <location>
        <begin position="41"/>
        <end position="62"/>
    </location>
</feature>
<gene>
    <name evidence="7" type="ORF">QJS35_19110</name>
</gene>
<dbReference type="NCBIfam" id="TIGR03717">
    <property type="entry name" value="R_switched_YjbE"/>
    <property type="match status" value="1"/>
</dbReference>
<dbReference type="Proteomes" id="UP001493487">
    <property type="component" value="Unassembled WGS sequence"/>
</dbReference>
<feature type="transmembrane region" description="Helical" evidence="6">
    <location>
        <begin position="129"/>
        <end position="147"/>
    </location>
</feature>
<feature type="transmembrane region" description="Helical" evidence="6">
    <location>
        <begin position="194"/>
        <end position="213"/>
    </location>
</feature>
<keyword evidence="4 6" id="KW-1133">Transmembrane helix</keyword>
<comment type="subcellular location">
    <subcellularLocation>
        <location evidence="1">Membrane</location>
        <topology evidence="1">Multi-pass membrane protein</topology>
    </subcellularLocation>
</comment>
<feature type="transmembrane region" description="Helical" evidence="6">
    <location>
        <begin position="98"/>
        <end position="123"/>
    </location>
</feature>
<dbReference type="RefSeq" id="WP_232186886.1">
    <property type="nucleotide sequence ID" value="NZ_JAIOAP010000010.1"/>
</dbReference>
<dbReference type="Pfam" id="PF03741">
    <property type="entry name" value="TerC"/>
    <property type="match status" value="1"/>
</dbReference>
<evidence type="ECO:0000256" key="6">
    <source>
        <dbReference type="SAM" id="Phobius"/>
    </source>
</evidence>
<comment type="similarity">
    <text evidence="2">Belongs to the TerC family.</text>
</comment>
<evidence type="ECO:0000256" key="4">
    <source>
        <dbReference type="ARBA" id="ARBA00022989"/>
    </source>
</evidence>
<dbReference type="InterPro" id="IPR022301">
    <property type="entry name" value="Integral_membrane_YjbE"/>
</dbReference>
<evidence type="ECO:0000256" key="1">
    <source>
        <dbReference type="ARBA" id="ARBA00004141"/>
    </source>
</evidence>
<dbReference type="EMBL" id="JASKHM010000011">
    <property type="protein sequence ID" value="MEQ4484513.1"/>
    <property type="molecule type" value="Genomic_DNA"/>
</dbReference>
<accession>A0ABV1KWL7</accession>
<reference evidence="7 8" key="1">
    <citation type="journal article" date="2023" name="Genome Announc.">
        <title>Pan-Genome Analyses of the Genus Cohnella and Proposal of the Novel Species Cohnella silvisoli sp. nov., Isolated from Forest Soil.</title>
        <authorList>
            <person name="Wang C."/>
            <person name="Mao L."/>
            <person name="Bao G."/>
            <person name="Zhu H."/>
        </authorList>
    </citation>
    <scope>NUCLEOTIDE SEQUENCE [LARGE SCALE GENOMIC DNA]</scope>
    <source>
        <strain evidence="7 8">NL03-T5-1</strain>
    </source>
</reference>
<comment type="caution">
    <text evidence="7">The sequence shown here is derived from an EMBL/GenBank/DDBJ whole genome shotgun (WGS) entry which is preliminary data.</text>
</comment>
<organism evidence="7 8">
    <name type="scientific">Cohnella silvisoli</name>
    <dbReference type="NCBI Taxonomy" id="2873699"/>
    <lineage>
        <taxon>Bacteria</taxon>
        <taxon>Bacillati</taxon>
        <taxon>Bacillota</taxon>
        <taxon>Bacilli</taxon>
        <taxon>Bacillales</taxon>
        <taxon>Paenibacillaceae</taxon>
        <taxon>Cohnella</taxon>
    </lineage>
</organism>
<dbReference type="PANTHER" id="PTHR30238">
    <property type="entry name" value="MEMBRANE BOUND PREDICTED REDOX MODULATOR"/>
    <property type="match status" value="1"/>
</dbReference>
<dbReference type="InterPro" id="IPR005496">
    <property type="entry name" value="Integral_membrane_TerC"/>
</dbReference>
<evidence type="ECO:0000313" key="8">
    <source>
        <dbReference type="Proteomes" id="UP001493487"/>
    </source>
</evidence>
<dbReference type="PANTHER" id="PTHR30238:SF4">
    <property type="entry name" value="SLL1022 PROTEIN"/>
    <property type="match status" value="1"/>
</dbReference>
<keyword evidence="5 6" id="KW-0472">Membrane</keyword>
<sequence length="236" mass="25280">MMESLLLLAEILLVNIVLSGDNAVVIAMASRNLPEHLRKRAIWWGAMGAVGLRIVLSVAAVALLDIPAVQIVGSLLLLYIAVHLLVDDGESKEVNGVASLGKAIGIILVSDLVMSLDNVLAIASIAKNNMWLMVAGIALSIPLIIWGSQLILKVLNRFPAVVWIGSAILGYTAGEMLEDVEGVTSAFPKWGSWEYGWIPVAAVVLVLLAGIIWRKIVNSKSEKAASRVRMQTKTKG</sequence>
<evidence type="ECO:0000256" key="2">
    <source>
        <dbReference type="ARBA" id="ARBA00007511"/>
    </source>
</evidence>
<evidence type="ECO:0000256" key="5">
    <source>
        <dbReference type="ARBA" id="ARBA00023136"/>
    </source>
</evidence>
<evidence type="ECO:0000313" key="7">
    <source>
        <dbReference type="EMBL" id="MEQ4484513.1"/>
    </source>
</evidence>